<dbReference type="PANTHER" id="PTHR43481:SF4">
    <property type="entry name" value="GLYCEROL-1-PHOSPHATE PHOSPHOHYDROLASE 1-RELATED"/>
    <property type="match status" value="1"/>
</dbReference>
<comment type="caution">
    <text evidence="1">The sequence shown here is derived from an EMBL/GenBank/DDBJ whole genome shotgun (WGS) entry which is preliminary data.</text>
</comment>
<dbReference type="NCBIfam" id="TIGR01509">
    <property type="entry name" value="HAD-SF-IA-v3"/>
    <property type="match status" value="1"/>
</dbReference>
<dbReference type="Pfam" id="PF00702">
    <property type="entry name" value="Hydrolase"/>
    <property type="match status" value="1"/>
</dbReference>
<dbReference type="PANTHER" id="PTHR43481">
    <property type="entry name" value="FRUCTOSE-1-PHOSPHATE PHOSPHATASE"/>
    <property type="match status" value="1"/>
</dbReference>
<evidence type="ECO:0000313" key="2">
    <source>
        <dbReference type="Proteomes" id="UP001500540"/>
    </source>
</evidence>
<keyword evidence="1" id="KW-0378">Hydrolase</keyword>
<dbReference type="EMBL" id="BAABAF010000006">
    <property type="protein sequence ID" value="GAA3765119.1"/>
    <property type="molecule type" value="Genomic_DNA"/>
</dbReference>
<dbReference type="SFLD" id="SFLDS00003">
    <property type="entry name" value="Haloacid_Dehalogenase"/>
    <property type="match status" value="1"/>
</dbReference>
<dbReference type="Gene3D" id="3.40.50.1000">
    <property type="entry name" value="HAD superfamily/HAD-like"/>
    <property type="match status" value="1"/>
</dbReference>
<keyword evidence="2" id="KW-1185">Reference proteome</keyword>
<organism evidence="1 2">
    <name type="scientific">Microbacterium kribbense</name>
    <dbReference type="NCBI Taxonomy" id="433645"/>
    <lineage>
        <taxon>Bacteria</taxon>
        <taxon>Bacillati</taxon>
        <taxon>Actinomycetota</taxon>
        <taxon>Actinomycetes</taxon>
        <taxon>Micrococcales</taxon>
        <taxon>Microbacteriaceae</taxon>
        <taxon>Microbacterium</taxon>
    </lineage>
</organism>
<name>A0ABP7GID8_9MICO</name>
<dbReference type="Gene3D" id="1.10.150.240">
    <property type="entry name" value="Putative phosphatase, domain 2"/>
    <property type="match status" value="1"/>
</dbReference>
<gene>
    <name evidence="1" type="ORF">GCM10022240_16680</name>
</gene>
<protein>
    <submittedName>
        <fullName evidence="1">HAD family hydrolase</fullName>
    </submittedName>
</protein>
<dbReference type="RefSeq" id="WP_344782490.1">
    <property type="nucleotide sequence ID" value="NZ_BAABAF010000006.1"/>
</dbReference>
<reference evidence="2" key="1">
    <citation type="journal article" date="2019" name="Int. J. Syst. Evol. Microbiol.">
        <title>The Global Catalogue of Microorganisms (GCM) 10K type strain sequencing project: providing services to taxonomists for standard genome sequencing and annotation.</title>
        <authorList>
            <consortium name="The Broad Institute Genomics Platform"/>
            <consortium name="The Broad Institute Genome Sequencing Center for Infectious Disease"/>
            <person name="Wu L."/>
            <person name="Ma J."/>
        </authorList>
    </citation>
    <scope>NUCLEOTIDE SEQUENCE [LARGE SCALE GENOMIC DNA]</scope>
    <source>
        <strain evidence="2">JCM 16950</strain>
    </source>
</reference>
<dbReference type="Proteomes" id="UP001500540">
    <property type="component" value="Unassembled WGS sequence"/>
</dbReference>
<dbReference type="InterPro" id="IPR023214">
    <property type="entry name" value="HAD_sf"/>
</dbReference>
<dbReference type="InterPro" id="IPR036412">
    <property type="entry name" value="HAD-like_sf"/>
</dbReference>
<dbReference type="GO" id="GO:0016787">
    <property type="term" value="F:hydrolase activity"/>
    <property type="evidence" value="ECO:0007669"/>
    <property type="project" value="UniProtKB-KW"/>
</dbReference>
<accession>A0ABP7GID8</accession>
<dbReference type="InterPro" id="IPR023198">
    <property type="entry name" value="PGP-like_dom2"/>
</dbReference>
<dbReference type="SFLD" id="SFLDG01129">
    <property type="entry name" value="C1.5:_HAD__Beta-PGM__Phosphata"/>
    <property type="match status" value="1"/>
</dbReference>
<dbReference type="InterPro" id="IPR051806">
    <property type="entry name" value="HAD-like_SPP"/>
</dbReference>
<evidence type="ECO:0000313" key="1">
    <source>
        <dbReference type="EMBL" id="GAA3765119.1"/>
    </source>
</evidence>
<sequence length="237" mass="25079">MAQLSVAPPTGVRRRWFVSEVLFDMDGTLVDSINAVESSWAVWAREEGIDLGLVRKFHGRTAEDLIADLVAPHRSGAAARRLTEIETEISVPIPLKPGARSLVESIPADRWAIVTSAAGPVARARIAASALPTPSLLITADDVDFGKPDPEPFRRAQRWGIGTERALAFEDTASGLDSASAAGCIAVGVVGTENVEQLRGHADALVASLEDVSVMVADDGRLQVEIVLLQEPEGTGG</sequence>
<dbReference type="SUPFAM" id="SSF56784">
    <property type="entry name" value="HAD-like"/>
    <property type="match status" value="1"/>
</dbReference>
<proteinExistence type="predicted"/>
<dbReference type="InterPro" id="IPR006439">
    <property type="entry name" value="HAD-SF_hydro_IA"/>
</dbReference>